<comment type="caution">
    <text evidence="14">The sequence shown here is derived from an EMBL/GenBank/DDBJ whole genome shotgun (WGS) entry which is preliminary data.</text>
</comment>
<evidence type="ECO:0000256" key="12">
    <source>
        <dbReference type="RuleBase" id="RU000363"/>
    </source>
</evidence>
<keyword evidence="5" id="KW-1133">Transmembrane helix</keyword>
<evidence type="ECO:0000256" key="5">
    <source>
        <dbReference type="ARBA" id="ARBA00022989"/>
    </source>
</evidence>
<evidence type="ECO:0000256" key="11">
    <source>
        <dbReference type="ARBA" id="ARBA00082544"/>
    </source>
</evidence>
<dbReference type="Gene3D" id="3.40.50.720">
    <property type="entry name" value="NAD(P)-binding Rossmann-like Domain"/>
    <property type="match status" value="1"/>
</dbReference>
<proteinExistence type="inferred from homology"/>
<dbReference type="PRINTS" id="PR00080">
    <property type="entry name" value="SDRFAMILY"/>
</dbReference>
<dbReference type="PANTHER" id="PTHR24322">
    <property type="entry name" value="PKSB"/>
    <property type="match status" value="1"/>
</dbReference>
<dbReference type="InterPro" id="IPR036291">
    <property type="entry name" value="NAD(P)-bd_dom_sf"/>
</dbReference>
<keyword evidence="6" id="KW-0560">Oxidoreductase</keyword>
<evidence type="ECO:0000256" key="4">
    <source>
        <dbReference type="ARBA" id="ARBA00022857"/>
    </source>
</evidence>
<reference evidence="14 15" key="1">
    <citation type="submission" date="2024-02" db="EMBL/GenBank/DDBJ databases">
        <title>Chromosome-scale genome assembly of the rough periwinkle Littorina saxatilis.</title>
        <authorList>
            <person name="De Jode A."/>
            <person name="Faria R."/>
            <person name="Formenti G."/>
            <person name="Sims Y."/>
            <person name="Smith T.P."/>
            <person name="Tracey A."/>
            <person name="Wood J.M.D."/>
            <person name="Zagrodzka Z.B."/>
            <person name="Johannesson K."/>
            <person name="Butlin R.K."/>
            <person name="Leder E.H."/>
        </authorList>
    </citation>
    <scope>NUCLEOTIDE SEQUENCE [LARGE SCALE GENOMIC DNA]</scope>
    <source>
        <strain evidence="14">Snail1</strain>
        <tissue evidence="14">Muscle</tissue>
    </source>
</reference>
<evidence type="ECO:0000313" key="15">
    <source>
        <dbReference type="Proteomes" id="UP001374579"/>
    </source>
</evidence>
<evidence type="ECO:0000256" key="10">
    <source>
        <dbReference type="ARBA" id="ARBA00068717"/>
    </source>
</evidence>
<feature type="region of interest" description="Disordered" evidence="13">
    <location>
        <begin position="300"/>
        <end position="328"/>
    </location>
</feature>
<keyword evidence="15" id="KW-1185">Reference proteome</keyword>
<dbReference type="EMBL" id="JBAMIC010000022">
    <property type="protein sequence ID" value="KAK7091181.1"/>
    <property type="molecule type" value="Genomic_DNA"/>
</dbReference>
<comment type="subcellular location">
    <subcellularLocation>
        <location evidence="1">Membrane</location>
        <topology evidence="1">Multi-pass membrane protein</topology>
    </subcellularLocation>
</comment>
<evidence type="ECO:0000256" key="7">
    <source>
        <dbReference type="ARBA" id="ARBA00023098"/>
    </source>
</evidence>
<evidence type="ECO:0000256" key="8">
    <source>
        <dbReference type="ARBA" id="ARBA00023136"/>
    </source>
</evidence>
<protein>
    <recommendedName>
        <fullName evidence="10">Short-chain dehydrogenase/reductase 3</fullName>
    </recommendedName>
    <alternativeName>
        <fullName evidence="11">Retinal short-chain dehydrogenase/reductase 1</fullName>
    </alternativeName>
</protein>
<dbReference type="PANTHER" id="PTHR24322:SF736">
    <property type="entry name" value="RETINOL DEHYDROGENASE 10"/>
    <property type="match status" value="1"/>
</dbReference>
<dbReference type="Proteomes" id="UP001374579">
    <property type="component" value="Unassembled WGS sequence"/>
</dbReference>
<dbReference type="GO" id="GO:0005811">
    <property type="term" value="C:lipid droplet"/>
    <property type="evidence" value="ECO:0007669"/>
    <property type="project" value="TreeGrafter"/>
</dbReference>
<dbReference type="SUPFAM" id="SSF51735">
    <property type="entry name" value="NAD(P)-binding Rossmann-fold domains"/>
    <property type="match status" value="1"/>
</dbReference>
<evidence type="ECO:0000313" key="14">
    <source>
        <dbReference type="EMBL" id="KAK7091181.1"/>
    </source>
</evidence>
<evidence type="ECO:0000256" key="9">
    <source>
        <dbReference type="ARBA" id="ARBA00059620"/>
    </source>
</evidence>
<sequence>MTILFEFIVTLKDIFVAWSSSICQFFVPPERKNVAGEIVLITGGGRGLGRRLAEEFARLRAVVVVWDVDIEGADETKELIRERGGVCHVYKCDVSDREQVKKQGQLVQQEVGHVTILINNAGTVKGRPLLDTSDEEVQRTLHVNLLAHFWTTKFFLPSMLKNNHGHITNIASTAGILGISKLTDYCASKFGVIGFTEVLNFELVFGGYTDVHTTLVCPSYIGDSAMFGGCQMRFPSVTPPLKMSETVERTMQAILTNQKQVYIPRIMYLVATLKTIVPVSVMTEILHFLGIDSFMNDDKDGTKEGESLATETGEHPSDDLPKYEKIGS</sequence>
<comment type="function">
    <text evidence="9">Catalyzes the reduction of all-trans-retinal to all-trans-retinol in the presence of NADPH.</text>
</comment>
<comment type="similarity">
    <text evidence="2 12">Belongs to the short-chain dehydrogenases/reductases (SDR) family.</text>
</comment>
<evidence type="ECO:0000256" key="3">
    <source>
        <dbReference type="ARBA" id="ARBA00022692"/>
    </source>
</evidence>
<name>A0AAN9AQF9_9CAEN</name>
<evidence type="ECO:0000256" key="6">
    <source>
        <dbReference type="ARBA" id="ARBA00023002"/>
    </source>
</evidence>
<dbReference type="CDD" id="cd05339">
    <property type="entry name" value="17beta-HSDXI-like_SDR_c"/>
    <property type="match status" value="1"/>
</dbReference>
<keyword evidence="3" id="KW-0812">Transmembrane</keyword>
<dbReference type="PRINTS" id="PR00081">
    <property type="entry name" value="GDHRDH"/>
</dbReference>
<keyword evidence="4" id="KW-0521">NADP</keyword>
<evidence type="ECO:0000256" key="1">
    <source>
        <dbReference type="ARBA" id="ARBA00004141"/>
    </source>
</evidence>
<dbReference type="InterPro" id="IPR002347">
    <property type="entry name" value="SDR_fam"/>
</dbReference>
<dbReference type="AlphaFoldDB" id="A0AAN9AQF9"/>
<keyword evidence="8" id="KW-0472">Membrane</keyword>
<evidence type="ECO:0000256" key="2">
    <source>
        <dbReference type="ARBA" id="ARBA00006484"/>
    </source>
</evidence>
<dbReference type="GO" id="GO:0016020">
    <property type="term" value="C:membrane"/>
    <property type="evidence" value="ECO:0007669"/>
    <property type="project" value="UniProtKB-SubCell"/>
</dbReference>
<accession>A0AAN9AQF9</accession>
<keyword evidence="7" id="KW-0443">Lipid metabolism</keyword>
<dbReference type="FunFam" id="3.40.50.720:FF:000131">
    <property type="entry name" value="Short-chain dehydrogenase/reductase 3"/>
    <property type="match status" value="1"/>
</dbReference>
<organism evidence="14 15">
    <name type="scientific">Littorina saxatilis</name>
    <dbReference type="NCBI Taxonomy" id="31220"/>
    <lineage>
        <taxon>Eukaryota</taxon>
        <taxon>Metazoa</taxon>
        <taxon>Spiralia</taxon>
        <taxon>Lophotrochozoa</taxon>
        <taxon>Mollusca</taxon>
        <taxon>Gastropoda</taxon>
        <taxon>Caenogastropoda</taxon>
        <taxon>Littorinimorpha</taxon>
        <taxon>Littorinoidea</taxon>
        <taxon>Littorinidae</taxon>
        <taxon>Littorina</taxon>
    </lineage>
</organism>
<evidence type="ECO:0000256" key="13">
    <source>
        <dbReference type="SAM" id="MobiDB-lite"/>
    </source>
</evidence>
<dbReference type="Pfam" id="PF00106">
    <property type="entry name" value="adh_short"/>
    <property type="match status" value="1"/>
</dbReference>
<dbReference type="GO" id="GO:0052650">
    <property type="term" value="F:all-trans-retinol dehydrogenase (NADP+) activity"/>
    <property type="evidence" value="ECO:0007669"/>
    <property type="project" value="UniProtKB-ARBA"/>
</dbReference>
<gene>
    <name evidence="14" type="ORF">V1264_008903</name>
</gene>